<accession>A0A7D5P3X0</accession>
<dbReference type="InterPro" id="IPR017850">
    <property type="entry name" value="Alkaline_phosphatase_core_sf"/>
</dbReference>
<sequence length="328" mass="37940">MPVSFKGWVSEFGENLKESPSIAMMQFLYCIYLGMWFTVTSRVEIGENIFDHDWDLLVILDACRVDALREVASEYEWLEAEEIDAKYSLASGSFEFMCKTFTTEYLDEINDTAYLSGNAFVEKAFINETYAPSVSVPFGWPKDNVVTESDFGRLETLWKYHHDDDIGTTPPEPATNEAITIGRESDNSRYILHYNQPHDPYIPDPINEDRPATDVERKPLKMLKRGEITRAEAWEMYLDNLRFVLDEVEMLLENFDADRVLITADHGESFGEFGVHRHPTGWPHPVVKKVPWFYTTASDEWTREPSIDRTQDQDRDVDGLLRSLGYKT</sequence>
<reference evidence="1 2" key="1">
    <citation type="submission" date="2020-07" db="EMBL/GenBank/DDBJ databases">
        <title>Halosimplex pelagicum sp. nov. and Halosimplex rubrum sp. nov., isolated from salted brown alga Laminaria, and emended description of the genus Halosimplex.</title>
        <authorList>
            <person name="Cui H."/>
        </authorList>
    </citation>
    <scope>NUCLEOTIDE SEQUENCE [LARGE SCALE GENOMIC DNA]</scope>
    <source>
        <strain evidence="1 2">R27</strain>
    </source>
</reference>
<proteinExistence type="predicted"/>
<dbReference type="EMBL" id="CP058910">
    <property type="protein sequence ID" value="QLH76902.1"/>
    <property type="molecule type" value="Genomic_DNA"/>
</dbReference>
<protein>
    <recommendedName>
        <fullName evidence="3">Sulfatase-like hydrolase/transferase</fullName>
    </recommendedName>
</protein>
<gene>
    <name evidence="1" type="ORF">HZS55_06125</name>
</gene>
<dbReference type="KEGG" id="hrr:HZS55_06125"/>
<evidence type="ECO:0008006" key="3">
    <source>
        <dbReference type="Google" id="ProtNLM"/>
    </source>
</evidence>
<evidence type="ECO:0000313" key="1">
    <source>
        <dbReference type="EMBL" id="QLH76902.1"/>
    </source>
</evidence>
<dbReference type="Proteomes" id="UP000509667">
    <property type="component" value="Chromosome"/>
</dbReference>
<keyword evidence="2" id="KW-1185">Reference proteome</keyword>
<dbReference type="SUPFAM" id="SSF53649">
    <property type="entry name" value="Alkaline phosphatase-like"/>
    <property type="match status" value="1"/>
</dbReference>
<evidence type="ECO:0000313" key="2">
    <source>
        <dbReference type="Proteomes" id="UP000509667"/>
    </source>
</evidence>
<dbReference type="Gene3D" id="3.40.720.10">
    <property type="entry name" value="Alkaline Phosphatase, subunit A"/>
    <property type="match status" value="1"/>
</dbReference>
<dbReference type="RefSeq" id="WP_179910836.1">
    <property type="nucleotide sequence ID" value="NZ_CP058910.1"/>
</dbReference>
<dbReference type="OrthoDB" id="100846at2157"/>
<dbReference type="AlphaFoldDB" id="A0A7D5P3X0"/>
<name>A0A7D5P3X0_9EURY</name>
<dbReference type="GeneID" id="56077422"/>
<organism evidence="1 2">
    <name type="scientific">Halosimplex rubrum</name>
    <dbReference type="NCBI Taxonomy" id="869889"/>
    <lineage>
        <taxon>Archaea</taxon>
        <taxon>Methanobacteriati</taxon>
        <taxon>Methanobacteriota</taxon>
        <taxon>Stenosarchaea group</taxon>
        <taxon>Halobacteria</taxon>
        <taxon>Halobacteriales</taxon>
        <taxon>Haloarculaceae</taxon>
        <taxon>Halosimplex</taxon>
    </lineage>
</organism>